<proteinExistence type="predicted"/>
<dbReference type="PANTHER" id="PTHR13847">
    <property type="entry name" value="SARCOSINE DEHYDROGENASE-RELATED"/>
    <property type="match status" value="1"/>
</dbReference>
<dbReference type="EMBL" id="WTYR01000001">
    <property type="protein sequence ID" value="MXP10180.1"/>
    <property type="molecule type" value="Genomic_DNA"/>
</dbReference>
<comment type="caution">
    <text evidence="3">The sequence shown here is derived from an EMBL/GenBank/DDBJ whole genome shotgun (WGS) entry which is preliminary data.</text>
</comment>
<dbReference type="Gene3D" id="3.30.9.10">
    <property type="entry name" value="D-Amino Acid Oxidase, subunit A, domain 2"/>
    <property type="match status" value="1"/>
</dbReference>
<accession>A0A6I4U2E4</accession>
<keyword evidence="1" id="KW-0560">Oxidoreductase</keyword>
<dbReference type="Proteomes" id="UP000429229">
    <property type="component" value="Unassembled WGS sequence"/>
</dbReference>
<evidence type="ECO:0000259" key="2">
    <source>
        <dbReference type="Pfam" id="PF01266"/>
    </source>
</evidence>
<evidence type="ECO:0000313" key="4">
    <source>
        <dbReference type="Proteomes" id="UP000429229"/>
    </source>
</evidence>
<feature type="domain" description="FAD dependent oxidoreductase" evidence="2">
    <location>
        <begin position="6"/>
        <end position="340"/>
    </location>
</feature>
<dbReference type="AlphaFoldDB" id="A0A6I4U2E4"/>
<name>A0A6I4U2E4_9SPHN</name>
<evidence type="ECO:0000313" key="3">
    <source>
        <dbReference type="EMBL" id="MXP10180.1"/>
    </source>
</evidence>
<sequence length="365" mass="39904">MSVRYDIAIVGAGIAGASLAAECAGHRNIVVLEAEDSPGYHTTGRSAAFWEQTYGGPGVLPLTTASGDFLRDRGFLKRRGGLYIGRESDSGAIAAFADRYAGTGAPIERLDRIGMLERLPDLLPRWRHGLFVPDCSDIDVAGLHQYYLAAMRHAGVELQLRWRVERVARDGDDWVLTDAHGREVRAGLLVDAAGAWADRIAGLAGIRPLGITPLRRTVAQLRTAPEPSPDLPLTLDINGRFYFKPEGTRLWLSPHDEEPSEPCDAAPEGEAIAHAIDRFGNVLDWDVVAVERKWAGLRNFAPDRLPVYGFEPSQPDFFWCAGQGGWGIQTAPAAARLAAQILLDLPSDAMTEGLDRARYSPDRFR</sequence>
<reference evidence="3 4" key="1">
    <citation type="submission" date="2019-12" db="EMBL/GenBank/DDBJ databases">
        <title>Genomic-based taxomic classification of the family Erythrobacteraceae.</title>
        <authorList>
            <person name="Xu L."/>
        </authorList>
    </citation>
    <scope>NUCLEOTIDE SEQUENCE [LARGE SCALE GENOMIC DNA]</scope>
    <source>
        <strain evidence="3 4">LMG 29519</strain>
    </source>
</reference>
<dbReference type="Gene3D" id="3.50.50.60">
    <property type="entry name" value="FAD/NAD(P)-binding domain"/>
    <property type="match status" value="1"/>
</dbReference>
<dbReference type="Pfam" id="PF01266">
    <property type="entry name" value="DAO"/>
    <property type="match status" value="1"/>
</dbReference>
<dbReference type="OrthoDB" id="7421214at2"/>
<keyword evidence="4" id="KW-1185">Reference proteome</keyword>
<dbReference type="InterPro" id="IPR036188">
    <property type="entry name" value="FAD/NAD-bd_sf"/>
</dbReference>
<protein>
    <submittedName>
        <fullName evidence="3">FAD-dependent oxidoreductase</fullName>
    </submittedName>
</protein>
<dbReference type="GO" id="GO:0016491">
    <property type="term" value="F:oxidoreductase activity"/>
    <property type="evidence" value="ECO:0007669"/>
    <property type="project" value="UniProtKB-KW"/>
</dbReference>
<evidence type="ECO:0000256" key="1">
    <source>
        <dbReference type="ARBA" id="ARBA00023002"/>
    </source>
</evidence>
<gene>
    <name evidence="3" type="ORF">GRI68_08305</name>
</gene>
<dbReference type="RefSeq" id="WP_160616811.1">
    <property type="nucleotide sequence ID" value="NZ_WTYR01000001.1"/>
</dbReference>
<dbReference type="InterPro" id="IPR006076">
    <property type="entry name" value="FAD-dep_OxRdtase"/>
</dbReference>
<dbReference type="GO" id="GO:0005737">
    <property type="term" value="C:cytoplasm"/>
    <property type="evidence" value="ECO:0007669"/>
    <property type="project" value="TreeGrafter"/>
</dbReference>
<dbReference type="SUPFAM" id="SSF51905">
    <property type="entry name" value="FAD/NAD(P)-binding domain"/>
    <property type="match status" value="1"/>
</dbReference>
<dbReference type="PANTHER" id="PTHR13847:SF287">
    <property type="entry name" value="FAD-DEPENDENT OXIDOREDUCTASE DOMAIN-CONTAINING PROTEIN 1"/>
    <property type="match status" value="1"/>
</dbReference>
<organism evidence="3 4">
    <name type="scientific">Alteriqipengyuania halimionae</name>
    <dbReference type="NCBI Taxonomy" id="1926630"/>
    <lineage>
        <taxon>Bacteria</taxon>
        <taxon>Pseudomonadati</taxon>
        <taxon>Pseudomonadota</taxon>
        <taxon>Alphaproteobacteria</taxon>
        <taxon>Sphingomonadales</taxon>
        <taxon>Erythrobacteraceae</taxon>
        <taxon>Alteriqipengyuania</taxon>
    </lineage>
</organism>